<name>A0A232FHM9_9HYME</name>
<sequence>PSTRAAAKPGPAKTKALFRGPPKRLETVCTLLYIYIYKRSHVQARTPPTTRLSTLAVTDRPVSLSALRVTLKIRGRGSWQSRNDYKITLNRIGLKARIALSIRACENRME</sequence>
<dbReference type="EMBL" id="NNAY01000230">
    <property type="protein sequence ID" value="OXU29847.1"/>
    <property type="molecule type" value="Genomic_DNA"/>
</dbReference>
<keyword evidence="2" id="KW-1185">Reference proteome</keyword>
<reference evidence="1 2" key="1">
    <citation type="journal article" date="2017" name="Curr. Biol.">
        <title>The Evolution of Venom by Co-option of Single-Copy Genes.</title>
        <authorList>
            <person name="Martinson E.O."/>
            <person name="Mrinalini"/>
            <person name="Kelkar Y.D."/>
            <person name="Chang C.H."/>
            <person name="Werren J.H."/>
        </authorList>
    </citation>
    <scope>NUCLEOTIDE SEQUENCE [LARGE SCALE GENOMIC DNA]</scope>
    <source>
        <strain evidence="1 2">Alberta</strain>
        <tissue evidence="1">Whole body</tissue>
    </source>
</reference>
<dbReference type="Proteomes" id="UP000215335">
    <property type="component" value="Unassembled WGS sequence"/>
</dbReference>
<organism evidence="1 2">
    <name type="scientific">Trichomalopsis sarcophagae</name>
    <dbReference type="NCBI Taxonomy" id="543379"/>
    <lineage>
        <taxon>Eukaryota</taxon>
        <taxon>Metazoa</taxon>
        <taxon>Ecdysozoa</taxon>
        <taxon>Arthropoda</taxon>
        <taxon>Hexapoda</taxon>
        <taxon>Insecta</taxon>
        <taxon>Pterygota</taxon>
        <taxon>Neoptera</taxon>
        <taxon>Endopterygota</taxon>
        <taxon>Hymenoptera</taxon>
        <taxon>Apocrita</taxon>
        <taxon>Proctotrupomorpha</taxon>
        <taxon>Chalcidoidea</taxon>
        <taxon>Pteromalidae</taxon>
        <taxon>Pteromalinae</taxon>
        <taxon>Trichomalopsis</taxon>
    </lineage>
</organism>
<evidence type="ECO:0000313" key="2">
    <source>
        <dbReference type="Proteomes" id="UP000215335"/>
    </source>
</evidence>
<protein>
    <submittedName>
        <fullName evidence="1">Uncharacterized protein</fullName>
    </submittedName>
</protein>
<gene>
    <name evidence="1" type="ORF">TSAR_010375</name>
</gene>
<proteinExistence type="predicted"/>
<evidence type="ECO:0000313" key="1">
    <source>
        <dbReference type="EMBL" id="OXU29847.1"/>
    </source>
</evidence>
<accession>A0A232FHM9</accession>
<feature type="non-terminal residue" evidence="1">
    <location>
        <position position="1"/>
    </location>
</feature>
<comment type="caution">
    <text evidence="1">The sequence shown here is derived from an EMBL/GenBank/DDBJ whole genome shotgun (WGS) entry which is preliminary data.</text>
</comment>
<dbReference type="AlphaFoldDB" id="A0A232FHM9"/>